<dbReference type="Proteomes" id="UP000655225">
    <property type="component" value="Unassembled WGS sequence"/>
</dbReference>
<dbReference type="EMBL" id="JABCRI010000002">
    <property type="protein sequence ID" value="KAF8411432.1"/>
    <property type="molecule type" value="Genomic_DNA"/>
</dbReference>
<keyword evidence="4" id="KW-1185">Reference proteome</keyword>
<organism evidence="3 4">
    <name type="scientific">Tetracentron sinense</name>
    <name type="common">Spur-leaf</name>
    <dbReference type="NCBI Taxonomy" id="13715"/>
    <lineage>
        <taxon>Eukaryota</taxon>
        <taxon>Viridiplantae</taxon>
        <taxon>Streptophyta</taxon>
        <taxon>Embryophyta</taxon>
        <taxon>Tracheophyta</taxon>
        <taxon>Spermatophyta</taxon>
        <taxon>Magnoliopsida</taxon>
        <taxon>Trochodendrales</taxon>
        <taxon>Trochodendraceae</taxon>
        <taxon>Tetracentron</taxon>
    </lineage>
</organism>
<keyword evidence="2" id="KW-1133">Transmembrane helix</keyword>
<evidence type="ECO:0000313" key="3">
    <source>
        <dbReference type="EMBL" id="KAF8411432.1"/>
    </source>
</evidence>
<evidence type="ECO:0000256" key="1">
    <source>
        <dbReference type="SAM" id="MobiDB-lite"/>
    </source>
</evidence>
<evidence type="ECO:0000256" key="2">
    <source>
        <dbReference type="SAM" id="Phobius"/>
    </source>
</evidence>
<reference evidence="3 4" key="1">
    <citation type="submission" date="2020-04" db="EMBL/GenBank/DDBJ databases">
        <title>Plant Genome Project.</title>
        <authorList>
            <person name="Zhang R.-G."/>
        </authorList>
    </citation>
    <scope>NUCLEOTIDE SEQUENCE [LARGE SCALE GENOMIC DNA]</scope>
    <source>
        <strain evidence="3">YNK0</strain>
        <tissue evidence="3">Leaf</tissue>
    </source>
</reference>
<dbReference type="AlphaFoldDB" id="A0A834ZS30"/>
<feature type="region of interest" description="Disordered" evidence="1">
    <location>
        <begin position="101"/>
        <end position="125"/>
    </location>
</feature>
<comment type="caution">
    <text evidence="3">The sequence shown here is derived from an EMBL/GenBank/DDBJ whole genome shotgun (WGS) entry which is preliminary data.</text>
</comment>
<evidence type="ECO:0000313" key="4">
    <source>
        <dbReference type="Proteomes" id="UP000655225"/>
    </source>
</evidence>
<name>A0A834ZS30_TETSI</name>
<gene>
    <name evidence="3" type="ORF">HHK36_003981</name>
</gene>
<sequence>MTLRRLGIRSVAAPAMAELLLIVFVIIMRPSPQEQKACTNKYWSKLKQSSSPAPRSLMPLQVAYVRDIKGPEKLKSIRKSDHMTRRSNLYGYPGFVDIVLPQGGSRTGKGQKRGTSRSLARTRSRSVAMEGSSFEGAMNLWKRGLAKTQLRYTASTPT</sequence>
<keyword evidence="2" id="KW-0472">Membrane</keyword>
<protein>
    <submittedName>
        <fullName evidence="3">Uncharacterized protein</fullName>
    </submittedName>
</protein>
<feature type="compositionally biased region" description="Basic residues" evidence="1">
    <location>
        <begin position="109"/>
        <end position="124"/>
    </location>
</feature>
<proteinExistence type="predicted"/>
<keyword evidence="2" id="KW-0812">Transmembrane</keyword>
<accession>A0A834ZS30</accession>
<feature type="transmembrane region" description="Helical" evidence="2">
    <location>
        <begin position="6"/>
        <end position="27"/>
    </location>
</feature>